<dbReference type="PANTHER" id="PTHR13318:SF101">
    <property type="entry name" value="F-BOX_LRR PROTEIN"/>
    <property type="match status" value="1"/>
</dbReference>
<proteinExistence type="predicted"/>
<dbReference type="PANTHER" id="PTHR13318">
    <property type="entry name" value="PARTNER OF PAIRED, ISOFORM B-RELATED"/>
    <property type="match status" value="1"/>
</dbReference>
<dbReference type="Gramene" id="MELO3C015517.2.1">
    <property type="protein sequence ID" value="MELO3C015517.2.1"/>
    <property type="gene ID" value="MELO3C015517.2"/>
</dbReference>
<dbReference type="Gene3D" id="3.80.10.10">
    <property type="entry name" value="Ribonuclease Inhibitor"/>
    <property type="match status" value="2"/>
</dbReference>
<dbReference type="InterPro" id="IPR057207">
    <property type="entry name" value="FBXL15_LRR"/>
</dbReference>
<dbReference type="InterPro" id="IPR032675">
    <property type="entry name" value="LRR_dom_sf"/>
</dbReference>
<protein>
    <recommendedName>
        <fullName evidence="2">F-box/LRR-repeat protein 15-like leucin rich repeat domain-containing protein</fullName>
    </recommendedName>
</protein>
<sequence length="920" mass="101124">MTVLRSREVISPPPTPKSLKSPSDTSHHSSTPSQHHEIQPLHSPTYPSPVSTALSSDGLSSPGVSRRRSFRLAAKGLSPEHCDVDRVRDNSPGTLMESEMIDNRDLGLASDGKLVARSICDELEGFGVNEGTEGLDEFTGSKSDEVNVNGKRKLNPTMDSPAGEWVDESSWRKECLSLRWGKRKTMKQGTRLKGRDNVAIDPNGIGGILMKELNEECSRIEENDCTNSRNRFSRKEKGKWIVDDRNSNRNDTAVLHSEPNDELSDNLVKHQNYRFVRDRLKGVVIEENTTNLSGASYYDGGDMDANGHTAIEGDASEHNVEGRLIAEALLSLSADFMMDSNSRYKDISIEGETSGPAHLVHDGPQSNDRQEMESSSEEIAPFDLYLRRRTAIGFARYNGGNDGSQNVEAESEDDIKDWPGPFSTAMKIASDRANGVRVRVTKSLEENDPAPVKWIPKKRACCRRSQSLPPSLGDLCVRVLAENADAISSLDFVPDTFRHKLSRLLCDSRKMDSRFLNLLLCGSPTEVCIRDCSWLSEEEFVQSFQGCDTTRSSNSLPALKSLSLTGACSLSDVGVAALVCSAPALQSLNLSQCSFLTFSSIDSIANSLGSTLRELYLDDCLKIDPMLMLPAMNKLQHLEVLSLAGMEDVCDKFIQEFLTAGGRNLKELILTDCVKLTNKSIKAISETCSALRAIDLMNLSKLTDYALCCLASGCQALQKLKLSRNLFSDEAVAAFVEMSRENLKELSLNSVKKVSRCTAISLACFCKNLVSLDVSWCRKLTDEALGLIVDNCPSLRELKLFGCTQVTDVFLDGHSNPNLEIIGLKLTPVWQIEPHIPCEGSSYRSSVPSSSSTPGKLSPCIKCLKHRSRVATTLLITLLVSSANIKKGVAEKISPKPCRCLQQTNIATHSYGPTNMLLRY</sequence>
<dbReference type="InterPro" id="IPR006553">
    <property type="entry name" value="Leu-rich_rpt_Cys-con_subtyp"/>
</dbReference>
<dbReference type="GO" id="GO:0031146">
    <property type="term" value="P:SCF-dependent proteasomal ubiquitin-dependent protein catabolic process"/>
    <property type="evidence" value="ECO:0007669"/>
    <property type="project" value="TreeGrafter"/>
</dbReference>
<name>A0A9I9DB98_CUCME</name>
<evidence type="ECO:0000256" key="1">
    <source>
        <dbReference type="SAM" id="MobiDB-lite"/>
    </source>
</evidence>
<dbReference type="AlphaFoldDB" id="A0A9I9DB98"/>
<feature type="region of interest" description="Disordered" evidence="1">
    <location>
        <begin position="1"/>
        <end position="66"/>
    </location>
</feature>
<reference evidence="3" key="1">
    <citation type="submission" date="2023-03" db="UniProtKB">
        <authorList>
            <consortium name="EnsemblPlants"/>
        </authorList>
    </citation>
    <scope>IDENTIFICATION</scope>
</reference>
<accession>A0A9I9DB98</accession>
<evidence type="ECO:0000313" key="3">
    <source>
        <dbReference type="EnsemblPlants" id="MELO3C015517.2.1"/>
    </source>
</evidence>
<evidence type="ECO:0000259" key="2">
    <source>
        <dbReference type="Pfam" id="PF25372"/>
    </source>
</evidence>
<dbReference type="SMART" id="SM00367">
    <property type="entry name" value="LRR_CC"/>
    <property type="match status" value="7"/>
</dbReference>
<feature type="compositionally biased region" description="Low complexity" evidence="1">
    <location>
        <begin position="17"/>
        <end position="33"/>
    </location>
</feature>
<dbReference type="Pfam" id="PF25372">
    <property type="entry name" value="DUF7885"/>
    <property type="match status" value="1"/>
</dbReference>
<feature type="region of interest" description="Disordered" evidence="1">
    <location>
        <begin position="353"/>
        <end position="377"/>
    </location>
</feature>
<dbReference type="EnsemblPlants" id="MELO3C015517.2.1">
    <property type="protein sequence ID" value="MELO3C015517.2.1"/>
    <property type="gene ID" value="MELO3C015517.2"/>
</dbReference>
<dbReference type="SUPFAM" id="SSF52047">
    <property type="entry name" value="RNI-like"/>
    <property type="match status" value="1"/>
</dbReference>
<organism evidence="3">
    <name type="scientific">Cucumis melo</name>
    <name type="common">Muskmelon</name>
    <dbReference type="NCBI Taxonomy" id="3656"/>
    <lineage>
        <taxon>Eukaryota</taxon>
        <taxon>Viridiplantae</taxon>
        <taxon>Streptophyta</taxon>
        <taxon>Embryophyta</taxon>
        <taxon>Tracheophyta</taxon>
        <taxon>Spermatophyta</taxon>
        <taxon>Magnoliopsida</taxon>
        <taxon>eudicotyledons</taxon>
        <taxon>Gunneridae</taxon>
        <taxon>Pentapetalae</taxon>
        <taxon>rosids</taxon>
        <taxon>fabids</taxon>
        <taxon>Cucurbitales</taxon>
        <taxon>Cucurbitaceae</taxon>
        <taxon>Benincaseae</taxon>
        <taxon>Cucumis</taxon>
    </lineage>
</organism>
<feature type="compositionally biased region" description="Polar residues" evidence="1">
    <location>
        <begin position="48"/>
        <end position="63"/>
    </location>
</feature>
<dbReference type="GO" id="GO:0019005">
    <property type="term" value="C:SCF ubiquitin ligase complex"/>
    <property type="evidence" value="ECO:0007669"/>
    <property type="project" value="TreeGrafter"/>
</dbReference>
<feature type="domain" description="F-box/LRR-repeat protein 15-like leucin rich repeat" evidence="2">
    <location>
        <begin position="684"/>
        <end position="826"/>
    </location>
</feature>